<protein>
    <recommendedName>
        <fullName evidence="5">Tripartite tricarboxylate transporter family receptor</fullName>
    </recommendedName>
</protein>
<dbReference type="InterPro" id="IPR042100">
    <property type="entry name" value="Bug_dom1"/>
</dbReference>
<reference evidence="4" key="1">
    <citation type="submission" date="2016-01" db="EMBL/GenBank/DDBJ databases">
        <authorList>
            <person name="Mitreva M."/>
            <person name="Pepin K.H."/>
            <person name="Mihindukulasuriya K.A."/>
            <person name="Fulton R."/>
            <person name="Fronick C."/>
            <person name="O'Laughlin M."/>
            <person name="Miner T."/>
            <person name="Herter B."/>
            <person name="Rosa B.A."/>
            <person name="Cordes M."/>
            <person name="Tomlinson C."/>
            <person name="Wollam A."/>
            <person name="Palsikar V.B."/>
            <person name="Mardis E.R."/>
            <person name="Wilson R.K."/>
        </authorList>
    </citation>
    <scope>NUCLEOTIDE SEQUENCE [LARGE SCALE GENOMIC DNA]</scope>
    <source>
        <strain evidence="4">KA00274</strain>
    </source>
</reference>
<evidence type="ECO:0000313" key="4">
    <source>
        <dbReference type="Proteomes" id="UP000070080"/>
    </source>
</evidence>
<feature type="signal peptide" evidence="2">
    <location>
        <begin position="1"/>
        <end position="21"/>
    </location>
</feature>
<organism evidence="3 4">
    <name type="scientific">Amygdalobacter nucleatus</name>
    <dbReference type="NCBI Taxonomy" id="3029274"/>
    <lineage>
        <taxon>Bacteria</taxon>
        <taxon>Bacillati</taxon>
        <taxon>Bacillota</taxon>
        <taxon>Clostridia</taxon>
        <taxon>Eubacteriales</taxon>
        <taxon>Oscillospiraceae</taxon>
        <taxon>Amygdalobacter</taxon>
    </lineage>
</organism>
<dbReference type="RefSeq" id="WP_066712225.1">
    <property type="nucleotide sequence ID" value="NZ_JARFNM010000001.1"/>
</dbReference>
<accession>A0A133YHQ0</accession>
<proteinExistence type="inferred from homology"/>
<dbReference type="PROSITE" id="PS51257">
    <property type="entry name" value="PROKAR_LIPOPROTEIN"/>
    <property type="match status" value="1"/>
</dbReference>
<dbReference type="PANTHER" id="PTHR42928">
    <property type="entry name" value="TRICARBOXYLATE-BINDING PROTEIN"/>
    <property type="match status" value="1"/>
</dbReference>
<feature type="chain" id="PRO_5039242515" description="Tripartite tricarboxylate transporter family receptor" evidence="2">
    <location>
        <begin position="22"/>
        <end position="331"/>
    </location>
</feature>
<dbReference type="STRING" id="1497955.HMPREF1872_00052"/>
<evidence type="ECO:0000256" key="1">
    <source>
        <dbReference type="ARBA" id="ARBA00006987"/>
    </source>
</evidence>
<dbReference type="InterPro" id="IPR005064">
    <property type="entry name" value="BUG"/>
</dbReference>
<dbReference type="Pfam" id="PF03401">
    <property type="entry name" value="TctC"/>
    <property type="match status" value="1"/>
</dbReference>
<dbReference type="EMBL" id="LSCV01000001">
    <property type="protein sequence ID" value="KXB42716.1"/>
    <property type="molecule type" value="Genomic_DNA"/>
</dbReference>
<dbReference type="PANTHER" id="PTHR42928:SF3">
    <property type="entry name" value="UPF0065 PROTEIN YFLP"/>
    <property type="match status" value="1"/>
</dbReference>
<comment type="similarity">
    <text evidence="1">Belongs to the UPF0065 (bug) family.</text>
</comment>
<keyword evidence="2" id="KW-0732">Signal</keyword>
<comment type="caution">
    <text evidence="3">The sequence shown here is derived from an EMBL/GenBank/DDBJ whole genome shotgun (WGS) entry which is preliminary data.</text>
</comment>
<dbReference type="SUPFAM" id="SSF53850">
    <property type="entry name" value="Periplasmic binding protein-like II"/>
    <property type="match status" value="1"/>
</dbReference>
<gene>
    <name evidence="3" type="ORF">HMPREF1872_00052</name>
</gene>
<dbReference type="AlphaFoldDB" id="A0A133YHQ0"/>
<dbReference type="OrthoDB" id="8880247at2"/>
<dbReference type="CDD" id="cd07012">
    <property type="entry name" value="PBP2_Bug_TTT"/>
    <property type="match status" value="1"/>
</dbReference>
<evidence type="ECO:0008006" key="5">
    <source>
        <dbReference type="Google" id="ProtNLM"/>
    </source>
</evidence>
<dbReference type="Proteomes" id="UP000070080">
    <property type="component" value="Unassembled WGS sequence"/>
</dbReference>
<name>A0A133YHQ0_9FIRM</name>
<dbReference type="Gene3D" id="3.40.190.10">
    <property type="entry name" value="Periplasmic binding protein-like II"/>
    <property type="match status" value="1"/>
</dbReference>
<evidence type="ECO:0000313" key="3">
    <source>
        <dbReference type="EMBL" id="KXB42716.1"/>
    </source>
</evidence>
<sequence length="331" mass="35055">MKKVISLILTASLLCSLTACSKSSSSSEFPDPEKTITLIVPQSAGGGTDTQARALVEAMKEVSGKSNIIVENVTGGSTGTGTNQVIDSEADGYTLLMYGTYVACGTMTGYTEGFNKLDYIAGLNVEPFVLAVNKQSNYGSLADLIKAAQEKKGQLTLGNAGATATTGIVAYGLNNVLDTPFNVVAFNGGAELIPAVLGGHCDAGIFSQSEVIANLEGLRPLVFFGKGHSVIKELSDVPNLAEAGYEKLDIPSGCFRGICVPQGVNDNVKQYLADIIEKAYKTEKFQKFMSEQGLLDEFSKLNEFKLFNDKLVESLKPIIKSTGLAKGVYAK</sequence>
<dbReference type="Gene3D" id="3.40.190.150">
    <property type="entry name" value="Bordetella uptake gene, domain 1"/>
    <property type="match status" value="1"/>
</dbReference>
<dbReference type="PIRSF" id="PIRSF017082">
    <property type="entry name" value="YflP"/>
    <property type="match status" value="1"/>
</dbReference>
<evidence type="ECO:0000256" key="2">
    <source>
        <dbReference type="SAM" id="SignalP"/>
    </source>
</evidence>
<keyword evidence="4" id="KW-1185">Reference proteome</keyword>